<comment type="similarity">
    <text evidence="1">Belongs to the aldolase class II family. Adducin subfamily.</text>
</comment>
<name>A0A6P8Y4X7_THRPL</name>
<dbReference type="InterPro" id="IPR051017">
    <property type="entry name" value="Aldolase-II_Adducin_sf"/>
</dbReference>
<dbReference type="SMART" id="SM01007">
    <property type="entry name" value="Aldolase_II"/>
    <property type="match status" value="1"/>
</dbReference>
<accession>A0A6P8Y4X7</accession>
<dbReference type="GO" id="GO:0005886">
    <property type="term" value="C:plasma membrane"/>
    <property type="evidence" value="ECO:0007669"/>
    <property type="project" value="UniProtKB-SubCell"/>
</dbReference>
<feature type="region of interest" description="Disordered" evidence="2">
    <location>
        <begin position="1"/>
        <end position="35"/>
    </location>
</feature>
<evidence type="ECO:0000313" key="10">
    <source>
        <dbReference type="RefSeq" id="XP_034234620.1"/>
    </source>
</evidence>
<organism evidence="8">
    <name type="scientific">Thrips palmi</name>
    <name type="common">Melon thrips</name>
    <dbReference type="NCBI Taxonomy" id="161013"/>
    <lineage>
        <taxon>Eukaryota</taxon>
        <taxon>Metazoa</taxon>
        <taxon>Ecdysozoa</taxon>
        <taxon>Arthropoda</taxon>
        <taxon>Hexapoda</taxon>
        <taxon>Insecta</taxon>
        <taxon>Pterygota</taxon>
        <taxon>Neoptera</taxon>
        <taxon>Paraneoptera</taxon>
        <taxon>Thysanoptera</taxon>
        <taxon>Terebrantia</taxon>
        <taxon>Thripoidea</taxon>
        <taxon>Thripidae</taxon>
        <taxon>Thrips</taxon>
    </lineage>
</organism>
<dbReference type="InterPro" id="IPR001303">
    <property type="entry name" value="Aldolase_II/adducin_N"/>
</dbReference>
<gene>
    <name evidence="5 6 7 8 9 10 11 12" type="primary">LOC117641427</name>
</gene>
<keyword evidence="4" id="KW-1185">Reference proteome</keyword>
<evidence type="ECO:0000259" key="3">
    <source>
        <dbReference type="SMART" id="SM01007"/>
    </source>
</evidence>
<evidence type="ECO:0000313" key="9">
    <source>
        <dbReference type="RefSeq" id="XP_034234619.1"/>
    </source>
</evidence>
<dbReference type="FunFam" id="3.40.225.10:FF:000011">
    <property type="entry name" value="Uncharacterized protein, isoform B"/>
    <property type="match status" value="1"/>
</dbReference>
<evidence type="ECO:0000256" key="2">
    <source>
        <dbReference type="SAM" id="MobiDB-lite"/>
    </source>
</evidence>
<dbReference type="OrthoDB" id="3238794at2759"/>
<evidence type="ECO:0000313" key="11">
    <source>
        <dbReference type="RefSeq" id="XP_034234621.1"/>
    </source>
</evidence>
<sequence length="1505" mass="167447">MADTSQAEQPPQTNGFANDGLDEEDREKMRPADIDADVREMERRKRVEMIMNSRLFREELERIFESQMKDGGAGPGGLLQQLSDMMGHGGPRFQTSNMFRSSNCVIPINDIRGLESMGYSKGEKVLRCKLAAVYRLMDLYGWTQGIHNHITARLNQDEEHFLVNPWGMLYHEITASSLAKVDMQGNIVEKGTTNYGVNRDSFQLHSAIHAARPDIKCIIHIHTNSVLAVSSLKCGLIPLCQESCVIGEVSSHQYQGGLFEPEERDKISRNLGPNNKVMFLTNHGAMCCGETVEEAFFNVYNTVQACESQIKLMPMGIDNLVLLTDETRKRVYDAARRPPEGFALDKADKEKDKEVTSPTIAVKGKRWGVGCTEFEALMRMLDNAGFRTGYIYRHPLVKGDPPRPRNDVEVPPAVSSLGYLLEEEEMYRQGGWKKWMEGRKTHDRTRWLNSPNVYQKVEILETGTPDPKKITKWVDANADEWVADGSPTHSSTPVKIDTLQFVPKNTNPKEFKRLQQQIKENRRADKITSGPQSHILEGVSWEEAKKLQDANISQTGDQVILVGAASKGIIQRGFQHNAMVYKAPYAKNPFDTVTDDELEEYKKTVTRKVRGDGYDEDQSESEALSSSAAGRPPTGKSPISDDESRDECRVLRIESKQAPRPIHAEVVLSDDSDYPDAHVERSKSARFPLKATPDLVVAPGGFGRSWSLGRNKRQSKDCSSKREMSSALQKTPAALPRPPHFHHAVYASLPCHQSPPKTVSCSITRFSKVNAQVCRKEEVTDTVLLINYPKSQVLHQDILTENVNGEEDGDSLADVISLPSSDFGYLDENHNETIDHSDVEVIKVQLKSLGEVQNSTIMSINDNNMLTSDQVWSLSDKCASDAMSLNTDQECSFLSENGDNTVICTRIGKDSQDVDSKIKLADGLIAKRDDADSDCQGQSLNYRFSAAQAGSLLAPEEQFHSEEPYSEVEESPSIEDNMPLDPPMACLVEDEDMLSVNIHEPYRDIKKASDSKSEEILAMTERQENTIDISCSMFSIPDARDNFVGQDEVDTNNTLTHDQLFASVIEEVGLDQSSKQITESDSSFNLCHSTEGDSNSIAMIPCSSEPSKPYSPSSFVQKVEIEETNDVSESLEPHLTSLAGPYAVLQIGHNEKVDMFSILSVNPVESSSMDSILVEDLIAAKRDNSPTLESTDEQDSNENHLEKSWIPVASDLQYGQKTSEFNSDFLIHEDIQDFHDVSRSNLELLDASCSINSPRPSHLNLTSMARSDISLESRASDEGEQSIPNGAGETLYDPSETCSDEFYSPLSTFCSPAFATDSGEDFYSPYPDAQLNESEPEDDDGMCSTLEESDIEIDCNPFSRSASMPSSPLTNNNLDLERGESDNEVSSLDSTGVYNEDRWPTFIAYPHPIEEGMGAFSSENKVKESDLSRDLDSQDDLSTLYAEDSSHEQSLESEMNGRCALSRLSYSTPNMNSVGTYQSSPLELGRLFTLKNIRSVSETGLNNFF</sequence>
<dbReference type="RefSeq" id="XP_034234623.1">
    <property type="nucleotide sequence ID" value="XM_034378732.1"/>
</dbReference>
<dbReference type="GO" id="GO:0014069">
    <property type="term" value="C:postsynaptic density"/>
    <property type="evidence" value="ECO:0007669"/>
    <property type="project" value="TreeGrafter"/>
</dbReference>
<feature type="region of interest" description="Disordered" evidence="2">
    <location>
        <begin position="1357"/>
        <end position="1391"/>
    </location>
</feature>
<dbReference type="RefSeq" id="XP_034234620.1">
    <property type="nucleotide sequence ID" value="XM_034378729.1"/>
</dbReference>
<feature type="region of interest" description="Disordered" evidence="2">
    <location>
        <begin position="957"/>
        <end position="978"/>
    </location>
</feature>
<evidence type="ECO:0000256" key="1">
    <source>
        <dbReference type="ARBA" id="ARBA00006274"/>
    </source>
</evidence>
<dbReference type="Gene3D" id="3.40.225.10">
    <property type="entry name" value="Class II aldolase/adducin N-terminal domain"/>
    <property type="match status" value="1"/>
</dbReference>
<dbReference type="RefSeq" id="XP_034234619.1">
    <property type="nucleotide sequence ID" value="XM_034378728.1"/>
</dbReference>
<evidence type="ECO:0000313" key="4">
    <source>
        <dbReference type="Proteomes" id="UP000515158"/>
    </source>
</evidence>
<dbReference type="CTD" id="116529"/>
<evidence type="ECO:0000313" key="5">
    <source>
        <dbReference type="RefSeq" id="XP_034234615.1"/>
    </source>
</evidence>
<dbReference type="GeneID" id="117641427"/>
<feature type="region of interest" description="Disordered" evidence="2">
    <location>
        <begin position="1321"/>
        <end position="1343"/>
    </location>
</feature>
<feature type="region of interest" description="Disordered" evidence="2">
    <location>
        <begin position="609"/>
        <end position="646"/>
    </location>
</feature>
<dbReference type="Proteomes" id="UP000515158">
    <property type="component" value="Unplaced"/>
</dbReference>
<evidence type="ECO:0000313" key="8">
    <source>
        <dbReference type="RefSeq" id="XP_034234618.1"/>
    </source>
</evidence>
<feature type="compositionally biased region" description="Basic and acidic residues" evidence="2">
    <location>
        <begin position="714"/>
        <end position="724"/>
    </location>
</feature>
<evidence type="ECO:0000313" key="12">
    <source>
        <dbReference type="RefSeq" id="XP_034234623.1"/>
    </source>
</evidence>
<feature type="compositionally biased region" description="Polar residues" evidence="2">
    <location>
        <begin position="1358"/>
        <end position="1374"/>
    </location>
</feature>
<dbReference type="InterPro" id="IPR036409">
    <property type="entry name" value="Aldolase_II/adducin_N_sf"/>
</dbReference>
<dbReference type="RefSeq" id="XP_034234616.1">
    <property type="nucleotide sequence ID" value="XM_034378725.1"/>
</dbReference>
<feature type="compositionally biased region" description="Acidic residues" evidence="2">
    <location>
        <begin position="964"/>
        <end position="973"/>
    </location>
</feature>
<dbReference type="KEGG" id="tpal:117641427"/>
<feature type="region of interest" description="Disordered" evidence="2">
    <location>
        <begin position="706"/>
        <end position="736"/>
    </location>
</feature>
<feature type="compositionally biased region" description="Polar residues" evidence="2">
    <location>
        <begin position="1"/>
        <end position="16"/>
    </location>
</feature>
<evidence type="ECO:0000313" key="6">
    <source>
        <dbReference type="RefSeq" id="XP_034234616.1"/>
    </source>
</evidence>
<feature type="domain" description="Class II aldolase/adducin N-terminal" evidence="3">
    <location>
        <begin position="128"/>
        <end position="310"/>
    </location>
</feature>
<dbReference type="GO" id="GO:0051015">
    <property type="term" value="F:actin filament binding"/>
    <property type="evidence" value="ECO:0007669"/>
    <property type="project" value="TreeGrafter"/>
</dbReference>
<dbReference type="PANTHER" id="PTHR10672">
    <property type="entry name" value="ADDUCIN"/>
    <property type="match status" value="1"/>
</dbReference>
<dbReference type="RefSeq" id="XP_034234615.1">
    <property type="nucleotide sequence ID" value="XM_034378724.1"/>
</dbReference>
<dbReference type="Pfam" id="PF00596">
    <property type="entry name" value="Aldolase_II"/>
    <property type="match status" value="1"/>
</dbReference>
<protein>
    <submittedName>
        <fullName evidence="5 6">Uncharacterized protein LOC117641427 isoform X1</fullName>
    </submittedName>
</protein>
<feature type="compositionally biased region" description="Acidic residues" evidence="2">
    <location>
        <begin position="1334"/>
        <end position="1343"/>
    </location>
</feature>
<dbReference type="GO" id="GO:0005856">
    <property type="term" value="C:cytoskeleton"/>
    <property type="evidence" value="ECO:0007669"/>
    <property type="project" value="TreeGrafter"/>
</dbReference>
<dbReference type="RefSeq" id="XP_034234621.1">
    <property type="nucleotide sequence ID" value="XM_034378730.1"/>
</dbReference>
<dbReference type="SUPFAM" id="SSF53639">
    <property type="entry name" value="AraD/HMP-PK domain-like"/>
    <property type="match status" value="1"/>
</dbReference>
<dbReference type="RefSeq" id="XP_034234617.1">
    <property type="nucleotide sequence ID" value="XM_034378726.1"/>
</dbReference>
<reference evidence="5 6" key="1">
    <citation type="submission" date="2025-04" db="UniProtKB">
        <authorList>
            <consortium name="RefSeq"/>
        </authorList>
    </citation>
    <scope>IDENTIFICATION</scope>
    <source>
        <tissue evidence="5 6">Total insect</tissue>
    </source>
</reference>
<dbReference type="PANTHER" id="PTHR10672:SF3">
    <property type="entry name" value="PROTEIN HU-LI TAI SHAO"/>
    <property type="match status" value="1"/>
</dbReference>
<proteinExistence type="inferred from homology"/>
<dbReference type="NCBIfam" id="NF005451">
    <property type="entry name" value="PRK07044.1"/>
    <property type="match status" value="1"/>
</dbReference>
<dbReference type="RefSeq" id="XP_034234618.1">
    <property type="nucleotide sequence ID" value="XM_034378727.1"/>
</dbReference>
<evidence type="ECO:0000313" key="7">
    <source>
        <dbReference type="RefSeq" id="XP_034234617.1"/>
    </source>
</evidence>
<feature type="compositionally biased region" description="Basic and acidic residues" evidence="2">
    <location>
        <begin position="26"/>
        <end position="35"/>
    </location>
</feature>